<dbReference type="PROSITE" id="PS50853">
    <property type="entry name" value="FN3"/>
    <property type="match status" value="1"/>
</dbReference>
<organism evidence="2">
    <name type="scientific">bioreactor metagenome</name>
    <dbReference type="NCBI Taxonomy" id="1076179"/>
    <lineage>
        <taxon>unclassified sequences</taxon>
        <taxon>metagenomes</taxon>
        <taxon>ecological metagenomes</taxon>
    </lineage>
</organism>
<dbReference type="Pfam" id="PF08757">
    <property type="entry name" value="CotH"/>
    <property type="match status" value="1"/>
</dbReference>
<dbReference type="Gene3D" id="2.60.40.10">
    <property type="entry name" value="Immunoglobulins"/>
    <property type="match status" value="1"/>
</dbReference>
<name>A0A645BQ43_9ZZZZ</name>
<dbReference type="CDD" id="cd00063">
    <property type="entry name" value="FN3"/>
    <property type="match status" value="1"/>
</dbReference>
<comment type="caution">
    <text evidence="2">The sequence shown here is derived from an EMBL/GenBank/DDBJ whole genome shotgun (WGS) entry which is preliminary data.</text>
</comment>
<evidence type="ECO:0000313" key="2">
    <source>
        <dbReference type="EMBL" id="MPM67248.1"/>
    </source>
</evidence>
<dbReference type="SUPFAM" id="SSF49265">
    <property type="entry name" value="Fibronectin type III"/>
    <property type="match status" value="1"/>
</dbReference>
<dbReference type="PANTHER" id="PTHR40050">
    <property type="entry name" value="INNER SPORE COAT PROTEIN H"/>
    <property type="match status" value="1"/>
</dbReference>
<feature type="domain" description="Fibronectin type-III" evidence="1">
    <location>
        <begin position="270"/>
        <end position="366"/>
    </location>
</feature>
<accession>A0A645BQ43</accession>
<reference evidence="2" key="1">
    <citation type="submission" date="2019-08" db="EMBL/GenBank/DDBJ databases">
        <authorList>
            <person name="Kucharzyk K."/>
            <person name="Murdoch R.W."/>
            <person name="Higgins S."/>
            <person name="Loffler F."/>
        </authorList>
    </citation>
    <scope>NUCLEOTIDE SEQUENCE</scope>
</reference>
<dbReference type="InterPro" id="IPR013783">
    <property type="entry name" value="Ig-like_fold"/>
</dbReference>
<sequence>MRVWIRDTSVPKDKQEFKYYGLYTEIEQPNKAYLEARGLSSNASMYKATDFSFEKSDVLKDVDDPNYNKEAFETVLAIREANSHKKLLEMLEAVNDESRDFGEVFNKYFNEDNYLTWLAFNLLMGNNDIINQNFIIYNPDNSNTWYFVHWDFDGTLRFGDHESSLMKLPLSLKGIQKLNQSVLHRRYFRLEGSIEKIKRKMDELLKDQVTREKVTELVNSYKPVLEKTITQQPDIGLLDKMNPKELSQYLDKLYDGILSNYEAFNETIKYPSPMYVAQPKQNEDSVVLSWEPAYSYQGLPVTYNVQIFTDYNMESKVLEEKNIAETKCTLNKKLSLGTYYLRVTAVDSKGHEQLSMERFQTKILEGERYNVNGLLEIEIK</sequence>
<dbReference type="EMBL" id="VSSQ01021577">
    <property type="protein sequence ID" value="MPM67248.1"/>
    <property type="molecule type" value="Genomic_DNA"/>
</dbReference>
<dbReference type="PANTHER" id="PTHR40050:SF1">
    <property type="entry name" value="INNER SPORE COAT PROTEIN H"/>
    <property type="match status" value="1"/>
</dbReference>
<dbReference type="InterPro" id="IPR036116">
    <property type="entry name" value="FN3_sf"/>
</dbReference>
<proteinExistence type="predicted"/>
<dbReference type="InterPro" id="IPR014867">
    <property type="entry name" value="Spore_coat_CotH_CotH2/3/7"/>
</dbReference>
<dbReference type="AlphaFoldDB" id="A0A645BQ43"/>
<dbReference type="InterPro" id="IPR003961">
    <property type="entry name" value="FN3_dom"/>
</dbReference>
<evidence type="ECO:0000259" key="1">
    <source>
        <dbReference type="PROSITE" id="PS50853"/>
    </source>
</evidence>
<protein>
    <recommendedName>
        <fullName evidence="1">Fibronectin type-III domain-containing protein</fullName>
    </recommendedName>
</protein>
<dbReference type="Pfam" id="PF01108">
    <property type="entry name" value="Tissue_fac"/>
    <property type="match status" value="1"/>
</dbReference>
<gene>
    <name evidence="2" type="ORF">SDC9_114169</name>
</gene>